<proteinExistence type="inferred from homology"/>
<evidence type="ECO:0000313" key="6">
    <source>
        <dbReference type="EMBL" id="SDL90767.1"/>
    </source>
</evidence>
<dbReference type="Gene3D" id="2.60.34.10">
    <property type="entry name" value="Substrate Binding Domain Of DNAk, Chain A, domain 1"/>
    <property type="match status" value="1"/>
</dbReference>
<evidence type="ECO:0000313" key="7">
    <source>
        <dbReference type="Proteomes" id="UP000199068"/>
    </source>
</evidence>
<gene>
    <name evidence="6" type="ORF">SAMN04515677_104113</name>
</gene>
<dbReference type="FunFam" id="3.30.420.40:FF:000028">
    <property type="entry name" value="heat shock 70 kDa protein-like"/>
    <property type="match status" value="1"/>
</dbReference>
<dbReference type="SUPFAM" id="SSF100920">
    <property type="entry name" value="Heat shock protein 70kD (HSP70), peptide-binding domain"/>
    <property type="match status" value="1"/>
</dbReference>
<dbReference type="STRING" id="1121325.SAMN04515677_104113"/>
<dbReference type="EMBL" id="FNGW01000004">
    <property type="protein sequence ID" value="SDL90767.1"/>
    <property type="molecule type" value="Genomic_DNA"/>
</dbReference>
<dbReference type="PANTHER" id="PTHR19375">
    <property type="entry name" value="HEAT SHOCK PROTEIN 70KDA"/>
    <property type="match status" value="1"/>
</dbReference>
<keyword evidence="4" id="KW-0143">Chaperone</keyword>
<dbReference type="RefSeq" id="WP_092725439.1">
    <property type="nucleotide sequence ID" value="NZ_FNGW01000004.1"/>
</dbReference>
<keyword evidence="2 5" id="KW-0547">Nucleotide-binding</keyword>
<evidence type="ECO:0000256" key="4">
    <source>
        <dbReference type="ARBA" id="ARBA00023186"/>
    </source>
</evidence>
<sequence>MEINTSNETYFGIDLGTTNTVVSKGNVLFNGLIQSQIIQIMQVDENKCPTTEFILPSVLYVDENGKEYVGKIAKNIKSQASKKVLYNTKRYIGSNKTWSLGNSEYTAKEVAKQILKTCRDSMKRYNQGKEVENVTITVPASFNTDQIKDTKDAALEVGFKIVNLIPEPTSALIDFINEQSNLIESQRQVDLSKPTRILVFDLGGGTCDIAIVDVTQEGRKVEFTEVAIGRYDELGGIDFDNKVALVKLNEFLDLYNLDYYSLNKEDRERMVRHLRIFAEKAKERISSDLEMNCYFGESFDHYVMNFYGEDPVQFCINKEEYDECIEEFFIKSRDSNKRSDEENKKNIVDPILNTLRDYNISKESIDYLFLTGGMTKYQVVKDKIRNILDLKENQVINSTDPLSSVAKGAAIYDYYETIINRVERYTGENEYNEEVSVTEEKKFELTRVLAEAIMIDVKEGLPVIIINSNQEVPYEGKLKGALKTTSPSGVEINLYAGIDQYDSKMRIQRKYKAYFKTPKKPGTPIDIDFSIDKDKYLRLSVDVNGEKIELKQEVDLKEKDAM</sequence>
<keyword evidence="3 5" id="KW-0067">ATP-binding</keyword>
<evidence type="ECO:0000256" key="5">
    <source>
        <dbReference type="RuleBase" id="RU003322"/>
    </source>
</evidence>
<dbReference type="SUPFAM" id="SSF53067">
    <property type="entry name" value="Actin-like ATPase domain"/>
    <property type="match status" value="2"/>
</dbReference>
<evidence type="ECO:0000256" key="3">
    <source>
        <dbReference type="ARBA" id="ARBA00022840"/>
    </source>
</evidence>
<protein>
    <submittedName>
        <fullName evidence="6">Molecular chaperone DnaK</fullName>
    </submittedName>
</protein>
<keyword evidence="7" id="KW-1185">Reference proteome</keyword>
<evidence type="ECO:0000256" key="1">
    <source>
        <dbReference type="ARBA" id="ARBA00007381"/>
    </source>
</evidence>
<dbReference type="Pfam" id="PF00012">
    <property type="entry name" value="HSP70"/>
    <property type="match status" value="2"/>
</dbReference>
<dbReference type="InterPro" id="IPR013126">
    <property type="entry name" value="Hsp_70_fam"/>
</dbReference>
<dbReference type="Gene3D" id="3.30.420.40">
    <property type="match status" value="2"/>
</dbReference>
<organism evidence="6 7">
    <name type="scientific">Romboutsia lituseburensis DSM 797</name>
    <dbReference type="NCBI Taxonomy" id="1121325"/>
    <lineage>
        <taxon>Bacteria</taxon>
        <taxon>Bacillati</taxon>
        <taxon>Bacillota</taxon>
        <taxon>Clostridia</taxon>
        <taxon>Peptostreptococcales</taxon>
        <taxon>Peptostreptococcaceae</taxon>
        <taxon>Romboutsia</taxon>
    </lineage>
</organism>
<dbReference type="Proteomes" id="UP000199068">
    <property type="component" value="Unassembled WGS sequence"/>
</dbReference>
<dbReference type="PRINTS" id="PR00301">
    <property type="entry name" value="HEATSHOCK70"/>
</dbReference>
<dbReference type="InterPro" id="IPR043129">
    <property type="entry name" value="ATPase_NBD"/>
</dbReference>
<dbReference type="InterPro" id="IPR029047">
    <property type="entry name" value="HSP70_peptide-bd_sf"/>
</dbReference>
<name>A0A1G9NXM6_9FIRM</name>
<evidence type="ECO:0000256" key="2">
    <source>
        <dbReference type="ARBA" id="ARBA00022741"/>
    </source>
</evidence>
<reference evidence="6 7" key="1">
    <citation type="submission" date="2016-10" db="EMBL/GenBank/DDBJ databases">
        <authorList>
            <person name="de Groot N.N."/>
        </authorList>
    </citation>
    <scope>NUCLEOTIDE SEQUENCE [LARGE SCALE GENOMIC DNA]</scope>
    <source>
        <strain evidence="6 7">DSM 797</strain>
    </source>
</reference>
<dbReference type="AlphaFoldDB" id="A0A1G9NXM6"/>
<dbReference type="GO" id="GO:0140662">
    <property type="term" value="F:ATP-dependent protein folding chaperone"/>
    <property type="evidence" value="ECO:0007669"/>
    <property type="project" value="InterPro"/>
</dbReference>
<accession>A0A1G9NXM6</accession>
<dbReference type="GO" id="GO:0005524">
    <property type="term" value="F:ATP binding"/>
    <property type="evidence" value="ECO:0007669"/>
    <property type="project" value="UniProtKB-KW"/>
</dbReference>
<comment type="similarity">
    <text evidence="1 5">Belongs to the heat shock protein 70 family.</text>
</comment>
<dbReference type="Gene3D" id="3.90.640.10">
    <property type="entry name" value="Actin, Chain A, domain 4"/>
    <property type="match status" value="1"/>
</dbReference>